<evidence type="ECO:0000256" key="1">
    <source>
        <dbReference type="SAM" id="MobiDB-lite"/>
    </source>
</evidence>
<feature type="compositionally biased region" description="Acidic residues" evidence="1">
    <location>
        <begin position="266"/>
        <end position="284"/>
    </location>
</feature>
<sequence length="294" mass="32290">MRGVFLLVIVVGLTIFALQNVEPALSLVFLGVRSPALPLSIWILLSMAVGAVTSLLISGLVAFSNYLSSTQNRTGRDSRSRPDTFADDRRTPYTPPPPPRKQEIDPDLNRENSQTQAAGSYRTEYGTPAGYSARTFQQETPNPDGAKDYAQPGTYQAADDEDDWVSDGSKSGSQGGDDDWGDDRDFPDRPQVNDVAEANPRDYEAKQEPKSKSWAGSVYSYGYRDPNQSGVGQTESIYDAEYRVIVPPQEAIPKPADEPPKNPSAETEDDWGLDEGDEFEDDDRPSDGSINLKK</sequence>
<feature type="compositionally biased region" description="Basic and acidic residues" evidence="1">
    <location>
        <begin position="74"/>
        <end position="91"/>
    </location>
</feature>
<name>A0ABX2CZ10_9CYAN</name>
<comment type="caution">
    <text evidence="3">The sequence shown here is derived from an EMBL/GenBank/DDBJ whole genome shotgun (WGS) entry which is preliminary data.</text>
</comment>
<keyword evidence="2" id="KW-1133">Transmembrane helix</keyword>
<reference evidence="3 4" key="1">
    <citation type="journal article" date="2020" name="Sci. Rep.">
        <title>A novel cyanobacterial geosmin producer, revising GeoA distribution and dispersion patterns in Bacteria.</title>
        <authorList>
            <person name="Churro C."/>
            <person name="Semedo-Aguiar A.P."/>
            <person name="Silva A.D."/>
            <person name="Pereira-Leal J.B."/>
            <person name="Leite R.B."/>
        </authorList>
    </citation>
    <scope>NUCLEOTIDE SEQUENCE [LARGE SCALE GENOMIC DNA]</scope>
    <source>
        <strain evidence="3 4">IPMA8</strain>
    </source>
</reference>
<evidence type="ECO:0008006" key="5">
    <source>
        <dbReference type="Google" id="ProtNLM"/>
    </source>
</evidence>
<feature type="region of interest" description="Disordered" evidence="1">
    <location>
        <begin position="70"/>
        <end position="294"/>
    </location>
</feature>
<feature type="transmembrane region" description="Helical" evidence="2">
    <location>
        <begin position="41"/>
        <end position="63"/>
    </location>
</feature>
<accession>A0ABX2CZ10</accession>
<evidence type="ECO:0000313" key="4">
    <source>
        <dbReference type="Proteomes" id="UP000702425"/>
    </source>
</evidence>
<evidence type="ECO:0000256" key="2">
    <source>
        <dbReference type="SAM" id="Phobius"/>
    </source>
</evidence>
<evidence type="ECO:0000313" key="3">
    <source>
        <dbReference type="EMBL" id="NQE35408.1"/>
    </source>
</evidence>
<keyword evidence="2" id="KW-0812">Transmembrane</keyword>
<feature type="compositionally biased region" description="Basic and acidic residues" evidence="1">
    <location>
        <begin position="199"/>
        <end position="211"/>
    </location>
</feature>
<organism evidence="3 4">
    <name type="scientific">Microcoleus asticus IPMA8</name>
    <dbReference type="NCBI Taxonomy" id="2563858"/>
    <lineage>
        <taxon>Bacteria</taxon>
        <taxon>Bacillati</taxon>
        <taxon>Cyanobacteriota</taxon>
        <taxon>Cyanophyceae</taxon>
        <taxon>Oscillatoriophycideae</taxon>
        <taxon>Oscillatoriales</taxon>
        <taxon>Microcoleaceae</taxon>
        <taxon>Microcoleus</taxon>
        <taxon>Microcoleus asticus</taxon>
    </lineage>
</organism>
<protein>
    <recommendedName>
        <fullName evidence="5">Lipopolysaccharide assembly protein A domain-containing protein</fullName>
    </recommendedName>
</protein>
<feature type="compositionally biased region" description="Polar residues" evidence="1">
    <location>
        <begin position="226"/>
        <end position="236"/>
    </location>
</feature>
<keyword evidence="4" id="KW-1185">Reference proteome</keyword>
<dbReference type="EMBL" id="SRRZ01000054">
    <property type="protein sequence ID" value="NQE35408.1"/>
    <property type="molecule type" value="Genomic_DNA"/>
</dbReference>
<dbReference type="RefSeq" id="WP_172188774.1">
    <property type="nucleotide sequence ID" value="NZ_CAWPPK010000268.1"/>
</dbReference>
<dbReference type="Proteomes" id="UP000702425">
    <property type="component" value="Unassembled WGS sequence"/>
</dbReference>
<feature type="compositionally biased region" description="Basic and acidic residues" evidence="1">
    <location>
        <begin position="100"/>
        <end position="110"/>
    </location>
</feature>
<gene>
    <name evidence="3" type="ORF">E5S67_03139</name>
</gene>
<proteinExistence type="predicted"/>
<keyword evidence="2" id="KW-0472">Membrane</keyword>